<organism evidence="2 3">
    <name type="scientific">Chryseobacterium carnipullorum</name>
    <dbReference type="NCBI Taxonomy" id="1124835"/>
    <lineage>
        <taxon>Bacteria</taxon>
        <taxon>Pseudomonadati</taxon>
        <taxon>Bacteroidota</taxon>
        <taxon>Flavobacteriia</taxon>
        <taxon>Flavobacteriales</taxon>
        <taxon>Weeksellaceae</taxon>
        <taxon>Chryseobacterium group</taxon>
        <taxon>Chryseobacterium</taxon>
    </lineage>
</organism>
<evidence type="ECO:0000256" key="1">
    <source>
        <dbReference type="SAM" id="MobiDB-lite"/>
    </source>
</evidence>
<evidence type="ECO:0000313" key="3">
    <source>
        <dbReference type="Proteomes" id="UP000255224"/>
    </source>
</evidence>
<evidence type="ECO:0000313" key="2">
    <source>
        <dbReference type="EMBL" id="STC99591.1"/>
    </source>
</evidence>
<name>A0A376E0M8_CHRCU</name>
<feature type="region of interest" description="Disordered" evidence="1">
    <location>
        <begin position="1"/>
        <end position="25"/>
    </location>
</feature>
<gene>
    <name evidence="2" type="ORF">NCTC13533_02792</name>
</gene>
<accession>A0A376E0M8</accession>
<proteinExistence type="predicted"/>
<dbReference type="EMBL" id="UFVQ01000003">
    <property type="protein sequence ID" value="STC99591.1"/>
    <property type="molecule type" value="Genomic_DNA"/>
</dbReference>
<reference evidence="2 3" key="1">
    <citation type="submission" date="2018-06" db="EMBL/GenBank/DDBJ databases">
        <authorList>
            <consortium name="Pathogen Informatics"/>
            <person name="Doyle S."/>
        </authorList>
    </citation>
    <scope>NUCLEOTIDE SEQUENCE [LARGE SCALE GENOMIC DNA]</scope>
    <source>
        <strain evidence="2 3">NCTC13533</strain>
    </source>
</reference>
<dbReference type="AlphaFoldDB" id="A0A376E0M8"/>
<feature type="compositionally biased region" description="Low complexity" evidence="1">
    <location>
        <begin position="1"/>
        <end position="13"/>
    </location>
</feature>
<protein>
    <submittedName>
        <fullName evidence="2">Uncharacterized protein</fullName>
    </submittedName>
</protein>
<dbReference type="Proteomes" id="UP000255224">
    <property type="component" value="Unassembled WGS sequence"/>
</dbReference>
<sequence>MFQDNQSSKNQISKSKKNLESIDPTDLARETVKKADTIKKTAQTVGQTASYADNFMNKVAQNNTALVFRK</sequence>